<dbReference type="InterPro" id="IPR050129">
    <property type="entry name" value="Zn_alcohol_dh"/>
</dbReference>
<dbReference type="GO" id="GO:0008270">
    <property type="term" value="F:zinc ion binding"/>
    <property type="evidence" value="ECO:0007669"/>
    <property type="project" value="InterPro"/>
</dbReference>
<gene>
    <name evidence="8" type="ORF">DPMN_032298</name>
</gene>
<evidence type="ECO:0000256" key="1">
    <source>
        <dbReference type="ARBA" id="ARBA00011738"/>
    </source>
</evidence>
<dbReference type="InterPro" id="IPR013149">
    <property type="entry name" value="ADH-like_C"/>
</dbReference>
<dbReference type="SUPFAM" id="SSF52833">
    <property type="entry name" value="Thioredoxin-like"/>
    <property type="match status" value="1"/>
</dbReference>
<dbReference type="CDD" id="cd03177">
    <property type="entry name" value="GST_C_Delta_Epsilon"/>
    <property type="match status" value="1"/>
</dbReference>
<keyword evidence="3 5" id="KW-0862">Zinc</keyword>
<dbReference type="Proteomes" id="UP000828390">
    <property type="component" value="Unassembled WGS sequence"/>
</dbReference>
<name>A0A9D4M2L6_DREPO</name>
<evidence type="ECO:0000259" key="7">
    <source>
        <dbReference type="PROSITE" id="PS50405"/>
    </source>
</evidence>
<dbReference type="Pfam" id="PF00043">
    <property type="entry name" value="GST_C"/>
    <property type="match status" value="1"/>
</dbReference>
<dbReference type="PROSITE" id="PS50405">
    <property type="entry name" value="GST_CTER"/>
    <property type="match status" value="1"/>
</dbReference>
<feature type="domain" description="GST C-terminal" evidence="7">
    <location>
        <begin position="452"/>
        <end position="572"/>
    </location>
</feature>
<keyword evidence="2 5" id="KW-0479">Metal-binding</keyword>
<comment type="cofactor">
    <cofactor evidence="5">
        <name>Zn(2+)</name>
        <dbReference type="ChEBI" id="CHEBI:29105"/>
    </cofactor>
</comment>
<dbReference type="PANTHER" id="PTHR43401:SF2">
    <property type="entry name" value="L-THREONINE 3-DEHYDROGENASE"/>
    <property type="match status" value="1"/>
</dbReference>
<dbReference type="SFLD" id="SFLDS00019">
    <property type="entry name" value="Glutathione_Transferase_(cytos"/>
    <property type="match status" value="1"/>
</dbReference>
<organism evidence="8 9">
    <name type="scientific">Dreissena polymorpha</name>
    <name type="common">Zebra mussel</name>
    <name type="synonym">Mytilus polymorpha</name>
    <dbReference type="NCBI Taxonomy" id="45954"/>
    <lineage>
        <taxon>Eukaryota</taxon>
        <taxon>Metazoa</taxon>
        <taxon>Spiralia</taxon>
        <taxon>Lophotrochozoa</taxon>
        <taxon>Mollusca</taxon>
        <taxon>Bivalvia</taxon>
        <taxon>Autobranchia</taxon>
        <taxon>Heteroconchia</taxon>
        <taxon>Euheterodonta</taxon>
        <taxon>Imparidentia</taxon>
        <taxon>Neoheterodontei</taxon>
        <taxon>Myida</taxon>
        <taxon>Dreissenoidea</taxon>
        <taxon>Dreissenidae</taxon>
        <taxon>Dreissena</taxon>
    </lineage>
</organism>
<dbReference type="InterPro" id="IPR010987">
    <property type="entry name" value="Glutathione-S-Trfase_C-like"/>
</dbReference>
<evidence type="ECO:0000313" key="9">
    <source>
        <dbReference type="Proteomes" id="UP000828390"/>
    </source>
</evidence>
<evidence type="ECO:0000256" key="5">
    <source>
        <dbReference type="RuleBase" id="RU361277"/>
    </source>
</evidence>
<comment type="similarity">
    <text evidence="5">Belongs to the zinc-containing alcohol dehydrogenase family.</text>
</comment>
<dbReference type="InterPro" id="IPR002328">
    <property type="entry name" value="ADH_Zn_CS"/>
</dbReference>
<dbReference type="FunFam" id="3.40.30.10:FF:000034">
    <property type="entry name" value="glutathione S-transferase 1"/>
    <property type="match status" value="1"/>
</dbReference>
<dbReference type="GO" id="GO:0016491">
    <property type="term" value="F:oxidoreductase activity"/>
    <property type="evidence" value="ECO:0007669"/>
    <property type="project" value="UniProtKB-KW"/>
</dbReference>
<dbReference type="Gene3D" id="3.40.50.720">
    <property type="entry name" value="NAD(P)-binding Rossmann-like Domain"/>
    <property type="match status" value="1"/>
</dbReference>
<dbReference type="InterPro" id="IPR004046">
    <property type="entry name" value="GST_C"/>
</dbReference>
<reference evidence="8" key="1">
    <citation type="journal article" date="2019" name="bioRxiv">
        <title>The Genome of the Zebra Mussel, Dreissena polymorpha: A Resource for Invasive Species Research.</title>
        <authorList>
            <person name="McCartney M.A."/>
            <person name="Auch B."/>
            <person name="Kono T."/>
            <person name="Mallez S."/>
            <person name="Zhang Y."/>
            <person name="Obille A."/>
            <person name="Becker A."/>
            <person name="Abrahante J.E."/>
            <person name="Garbe J."/>
            <person name="Badalamenti J.P."/>
            <person name="Herman A."/>
            <person name="Mangelson H."/>
            <person name="Liachko I."/>
            <person name="Sullivan S."/>
            <person name="Sone E.D."/>
            <person name="Koren S."/>
            <person name="Silverstein K.A.T."/>
            <person name="Beckman K.B."/>
            <person name="Gohl D.M."/>
        </authorList>
    </citation>
    <scope>NUCLEOTIDE SEQUENCE</scope>
    <source>
        <strain evidence="8">Duluth1</strain>
        <tissue evidence="8">Whole animal</tissue>
    </source>
</reference>
<dbReference type="InterPro" id="IPR036291">
    <property type="entry name" value="NAD(P)-bd_dom_sf"/>
</dbReference>
<dbReference type="SUPFAM" id="SSF47616">
    <property type="entry name" value="GST C-terminal domain-like"/>
    <property type="match status" value="1"/>
</dbReference>
<protein>
    <submittedName>
        <fullName evidence="8">Uncharacterized protein</fullName>
    </submittedName>
</protein>
<dbReference type="SUPFAM" id="SSF50129">
    <property type="entry name" value="GroES-like"/>
    <property type="match status" value="1"/>
</dbReference>
<dbReference type="InterPro" id="IPR004045">
    <property type="entry name" value="Glutathione_S-Trfase_N"/>
</dbReference>
<dbReference type="EMBL" id="JAIWYP010000002">
    <property type="protein sequence ID" value="KAH3869138.1"/>
    <property type="molecule type" value="Genomic_DNA"/>
</dbReference>
<accession>A0A9D4M2L6</accession>
<comment type="caution">
    <text evidence="8">The sequence shown here is derived from an EMBL/GenBank/DDBJ whole genome shotgun (WGS) entry which is preliminary data.</text>
</comment>
<comment type="subunit">
    <text evidence="1">Homodimer.</text>
</comment>
<evidence type="ECO:0000259" key="6">
    <source>
        <dbReference type="PROSITE" id="PS50404"/>
    </source>
</evidence>
<dbReference type="SFLD" id="SFLDG00358">
    <property type="entry name" value="Main_(cytGST)"/>
    <property type="match status" value="1"/>
</dbReference>
<dbReference type="FunFam" id="1.20.1050.10:FF:000007">
    <property type="entry name" value="Glutathione S-transferase 1-1"/>
    <property type="match status" value="1"/>
</dbReference>
<evidence type="ECO:0000256" key="3">
    <source>
        <dbReference type="ARBA" id="ARBA00022833"/>
    </source>
</evidence>
<evidence type="ECO:0000313" key="8">
    <source>
        <dbReference type="EMBL" id="KAH3869138.1"/>
    </source>
</evidence>
<dbReference type="PROSITE" id="PS50404">
    <property type="entry name" value="GST_NTER"/>
    <property type="match status" value="1"/>
</dbReference>
<dbReference type="Pfam" id="PF00107">
    <property type="entry name" value="ADH_zinc_N"/>
    <property type="match status" value="1"/>
</dbReference>
<dbReference type="Pfam" id="PF08240">
    <property type="entry name" value="ADH_N"/>
    <property type="match status" value="1"/>
</dbReference>
<evidence type="ECO:0000256" key="4">
    <source>
        <dbReference type="ARBA" id="ARBA00023002"/>
    </source>
</evidence>
<sequence>MATTVAAEIPKVMKALIKNAEKESYEYTEIPVPEPEGDEVLIRVDAVSICGSDIALYKWTPMARVIASVPFIPGHESAGTVVKCGPEATLEIGSRVGVENHFYCGDCYQCANDLREICMNMGQYGHGRKTMHGGCSEYSIVSQKFLYKITANLSPEQITMMEPLGVAHNGLERLKVKDEDVLVIGCGPIGLLAQRLAKVMGAKRVIGADIEDWKLKLATDMGTDIVVNTKDNDLKEVIMELTGGAGIGRICECSGVAAVANSCFSYLRKGGRVVLIGLPKQPLHFENPLPDILFKCLTIKTVHGRKIYHTWAAVEALLADRKVDVGHVISHRIPMSQFEDAFKQKPEEVFLKPRMGVGPTATTPKNLVLYIHGLSAPSRAVWMAAKAANIPVTIRYLDLFKGEHKTPEFAKINPDTTVPTLQDGDFSLWESRPIMTYLVSRYGKNSRLYPKDLQQRAVCDRLLHYDLGSVYKTISEYMYPQLFQAKPPDTDREAAMRKVFDYMNRQLQGQKYMCGDDMTIVDISMATNLALIELRNYKLDQWPLLTTWYQRMKSLPYWAECNQGLYEWKSPMMGE</sequence>
<dbReference type="SUPFAM" id="SSF51735">
    <property type="entry name" value="NAD(P)-binding Rossmann-fold domains"/>
    <property type="match status" value="1"/>
</dbReference>
<dbReference type="PROSITE" id="PS00059">
    <property type="entry name" value="ADH_ZINC"/>
    <property type="match status" value="1"/>
</dbReference>
<dbReference type="Gene3D" id="1.20.1050.10">
    <property type="match status" value="1"/>
</dbReference>
<reference evidence="8" key="2">
    <citation type="submission" date="2020-11" db="EMBL/GenBank/DDBJ databases">
        <authorList>
            <person name="McCartney M.A."/>
            <person name="Auch B."/>
            <person name="Kono T."/>
            <person name="Mallez S."/>
            <person name="Becker A."/>
            <person name="Gohl D.M."/>
            <person name="Silverstein K.A.T."/>
            <person name="Koren S."/>
            <person name="Bechman K.B."/>
            <person name="Herman A."/>
            <person name="Abrahante J.E."/>
            <person name="Garbe J."/>
        </authorList>
    </citation>
    <scope>NUCLEOTIDE SEQUENCE</scope>
    <source>
        <strain evidence="8">Duluth1</strain>
        <tissue evidence="8">Whole animal</tissue>
    </source>
</reference>
<dbReference type="InterPro" id="IPR013154">
    <property type="entry name" value="ADH-like_N"/>
</dbReference>
<dbReference type="InterPro" id="IPR020843">
    <property type="entry name" value="ER"/>
</dbReference>
<dbReference type="PANTHER" id="PTHR43401">
    <property type="entry name" value="L-THREONINE 3-DEHYDROGENASE"/>
    <property type="match status" value="1"/>
</dbReference>
<dbReference type="AlphaFoldDB" id="A0A9D4M2L6"/>
<dbReference type="InterPro" id="IPR040079">
    <property type="entry name" value="Glutathione_S-Trfase"/>
</dbReference>
<evidence type="ECO:0000256" key="2">
    <source>
        <dbReference type="ARBA" id="ARBA00022723"/>
    </source>
</evidence>
<dbReference type="InterPro" id="IPR036282">
    <property type="entry name" value="Glutathione-S-Trfase_C_sf"/>
</dbReference>
<dbReference type="SMART" id="SM00829">
    <property type="entry name" value="PKS_ER"/>
    <property type="match status" value="1"/>
</dbReference>
<dbReference type="Gene3D" id="3.40.30.10">
    <property type="entry name" value="Glutaredoxin"/>
    <property type="match status" value="1"/>
</dbReference>
<dbReference type="Gene3D" id="3.90.180.10">
    <property type="entry name" value="Medium-chain alcohol dehydrogenases, catalytic domain"/>
    <property type="match status" value="1"/>
</dbReference>
<dbReference type="InterPro" id="IPR011032">
    <property type="entry name" value="GroES-like_sf"/>
</dbReference>
<dbReference type="Pfam" id="PF13409">
    <property type="entry name" value="GST_N_2"/>
    <property type="match status" value="1"/>
</dbReference>
<proteinExistence type="inferred from homology"/>
<keyword evidence="9" id="KW-1185">Reference proteome</keyword>
<dbReference type="SFLD" id="SFLDG01153">
    <property type="entry name" value="Main.4:_Theta-like"/>
    <property type="match status" value="1"/>
</dbReference>
<feature type="domain" description="GST N-terminal" evidence="6">
    <location>
        <begin position="365"/>
        <end position="446"/>
    </location>
</feature>
<dbReference type="InterPro" id="IPR036249">
    <property type="entry name" value="Thioredoxin-like_sf"/>
</dbReference>
<keyword evidence="4" id="KW-0560">Oxidoreductase</keyword>